<evidence type="ECO:0000256" key="9">
    <source>
        <dbReference type="ARBA" id="ARBA00023136"/>
    </source>
</evidence>
<keyword evidence="6 11" id="KW-0375">Hydrogen ion transport</keyword>
<dbReference type="PANTHER" id="PTHR11410">
    <property type="entry name" value="ATP SYNTHASE SUBUNIT A"/>
    <property type="match status" value="1"/>
</dbReference>
<keyword evidence="9 11" id="KW-0472">Membrane</keyword>
<dbReference type="InterPro" id="IPR045083">
    <property type="entry name" value="ATP_synth_F0_asu_bact/mt"/>
</dbReference>
<keyword evidence="11" id="KW-1003">Cell membrane</keyword>
<organism evidence="13 14">
    <name type="scientific">Aeoliella mucimassa</name>
    <dbReference type="NCBI Taxonomy" id="2527972"/>
    <lineage>
        <taxon>Bacteria</taxon>
        <taxon>Pseudomonadati</taxon>
        <taxon>Planctomycetota</taxon>
        <taxon>Planctomycetia</taxon>
        <taxon>Pirellulales</taxon>
        <taxon>Lacipirellulaceae</taxon>
        <taxon>Aeoliella</taxon>
    </lineage>
</organism>
<dbReference type="PRINTS" id="PR00123">
    <property type="entry name" value="ATPASEA"/>
</dbReference>
<evidence type="ECO:0000256" key="7">
    <source>
        <dbReference type="ARBA" id="ARBA00022989"/>
    </source>
</evidence>
<evidence type="ECO:0000256" key="2">
    <source>
        <dbReference type="ARBA" id="ARBA00006810"/>
    </source>
</evidence>
<dbReference type="CDD" id="cd00310">
    <property type="entry name" value="ATP-synt_Fo_a_6"/>
    <property type="match status" value="1"/>
</dbReference>
<dbReference type="InterPro" id="IPR035908">
    <property type="entry name" value="F0_ATP_A_sf"/>
</dbReference>
<dbReference type="GO" id="GO:0045259">
    <property type="term" value="C:proton-transporting ATP synthase complex"/>
    <property type="evidence" value="ECO:0007669"/>
    <property type="project" value="UniProtKB-KW"/>
</dbReference>
<evidence type="ECO:0000256" key="1">
    <source>
        <dbReference type="ARBA" id="ARBA00004141"/>
    </source>
</evidence>
<evidence type="ECO:0000256" key="3">
    <source>
        <dbReference type="ARBA" id="ARBA00022448"/>
    </source>
</evidence>
<reference evidence="13 14" key="1">
    <citation type="submission" date="2019-02" db="EMBL/GenBank/DDBJ databases">
        <title>Deep-cultivation of Planctomycetes and their phenomic and genomic characterization uncovers novel biology.</title>
        <authorList>
            <person name="Wiegand S."/>
            <person name="Jogler M."/>
            <person name="Boedeker C."/>
            <person name="Pinto D."/>
            <person name="Vollmers J."/>
            <person name="Rivas-Marin E."/>
            <person name="Kohn T."/>
            <person name="Peeters S.H."/>
            <person name="Heuer A."/>
            <person name="Rast P."/>
            <person name="Oberbeckmann S."/>
            <person name="Bunk B."/>
            <person name="Jeske O."/>
            <person name="Meyerdierks A."/>
            <person name="Storesund J.E."/>
            <person name="Kallscheuer N."/>
            <person name="Luecker S."/>
            <person name="Lage O.M."/>
            <person name="Pohl T."/>
            <person name="Merkel B.J."/>
            <person name="Hornburger P."/>
            <person name="Mueller R.-W."/>
            <person name="Bruemmer F."/>
            <person name="Labrenz M."/>
            <person name="Spormann A.M."/>
            <person name="Op den Camp H."/>
            <person name="Overmann J."/>
            <person name="Amann R."/>
            <person name="Jetten M.S.M."/>
            <person name="Mascher T."/>
            <person name="Medema M.H."/>
            <person name="Devos D.P."/>
            <person name="Kaster A.-K."/>
            <person name="Ovreas L."/>
            <person name="Rohde M."/>
            <person name="Galperin M.Y."/>
            <person name="Jogler C."/>
        </authorList>
    </citation>
    <scope>NUCLEOTIDE SEQUENCE [LARGE SCALE GENOMIC DNA]</scope>
    <source>
        <strain evidence="13 14">Pan181</strain>
    </source>
</reference>
<keyword evidence="8 11" id="KW-0406">Ion transport</keyword>
<dbReference type="KEGG" id="amuc:Pan181_25860"/>
<keyword evidence="4 11" id="KW-0138">CF(0)</keyword>
<dbReference type="NCBIfam" id="TIGR01131">
    <property type="entry name" value="ATP_synt_6_or_A"/>
    <property type="match status" value="1"/>
</dbReference>
<feature type="transmembrane region" description="Helical" evidence="11">
    <location>
        <begin position="135"/>
        <end position="155"/>
    </location>
</feature>
<dbReference type="GO" id="GO:0005886">
    <property type="term" value="C:plasma membrane"/>
    <property type="evidence" value="ECO:0007669"/>
    <property type="project" value="UniProtKB-SubCell"/>
</dbReference>
<dbReference type="HAMAP" id="MF_01393">
    <property type="entry name" value="ATP_synth_a_bact"/>
    <property type="match status" value="1"/>
</dbReference>
<dbReference type="Gene3D" id="1.20.120.220">
    <property type="entry name" value="ATP synthase, F0 complex, subunit A"/>
    <property type="match status" value="1"/>
</dbReference>
<protein>
    <recommendedName>
        <fullName evidence="11 12">ATP synthase subunit a</fullName>
    </recommendedName>
    <alternativeName>
        <fullName evidence="11">ATP synthase F0 sector subunit a</fullName>
    </alternativeName>
    <alternativeName>
        <fullName evidence="11">F-ATPase subunit 6</fullName>
    </alternativeName>
</protein>
<dbReference type="AlphaFoldDB" id="A0A518ANT1"/>
<feature type="transmembrane region" description="Helical" evidence="11">
    <location>
        <begin position="161"/>
        <end position="181"/>
    </location>
</feature>
<comment type="function">
    <text evidence="11 12">Key component of the proton channel; it plays a direct role in the translocation of protons across the membrane.</text>
</comment>
<dbReference type="SUPFAM" id="SSF81336">
    <property type="entry name" value="F1F0 ATP synthase subunit A"/>
    <property type="match status" value="1"/>
</dbReference>
<keyword evidence="3 11" id="KW-0813">Transport</keyword>
<keyword evidence="5 11" id="KW-0812">Transmembrane</keyword>
<dbReference type="PANTHER" id="PTHR11410:SF0">
    <property type="entry name" value="ATP SYNTHASE SUBUNIT A"/>
    <property type="match status" value="1"/>
</dbReference>
<comment type="subcellular location">
    <subcellularLocation>
        <location evidence="11 12">Cell membrane</location>
        <topology evidence="11 12">Multi-pass membrane protein</topology>
    </subcellularLocation>
    <subcellularLocation>
        <location evidence="1">Membrane</location>
        <topology evidence="1">Multi-pass membrane protein</topology>
    </subcellularLocation>
</comment>
<evidence type="ECO:0000256" key="11">
    <source>
        <dbReference type="HAMAP-Rule" id="MF_01393"/>
    </source>
</evidence>
<name>A0A518ANT1_9BACT</name>
<accession>A0A518ANT1</accession>
<feature type="transmembrane region" description="Helical" evidence="11">
    <location>
        <begin position="273"/>
        <end position="298"/>
    </location>
</feature>
<evidence type="ECO:0000256" key="5">
    <source>
        <dbReference type="ARBA" id="ARBA00022692"/>
    </source>
</evidence>
<dbReference type="Pfam" id="PF00119">
    <property type="entry name" value="ATP-synt_A"/>
    <property type="match status" value="1"/>
</dbReference>
<evidence type="ECO:0000256" key="6">
    <source>
        <dbReference type="ARBA" id="ARBA00022781"/>
    </source>
</evidence>
<dbReference type="OrthoDB" id="9809130at2"/>
<gene>
    <name evidence="11 13" type="primary">atpB</name>
    <name evidence="13" type="ORF">Pan181_25860</name>
</gene>
<keyword evidence="7 11" id="KW-1133">Transmembrane helix</keyword>
<dbReference type="GO" id="GO:0046933">
    <property type="term" value="F:proton-transporting ATP synthase activity, rotational mechanism"/>
    <property type="evidence" value="ECO:0007669"/>
    <property type="project" value="UniProtKB-UniRule"/>
</dbReference>
<keyword evidence="14" id="KW-1185">Reference proteome</keyword>
<evidence type="ECO:0000313" key="14">
    <source>
        <dbReference type="Proteomes" id="UP000315750"/>
    </source>
</evidence>
<dbReference type="Proteomes" id="UP000315750">
    <property type="component" value="Chromosome"/>
</dbReference>
<evidence type="ECO:0000256" key="4">
    <source>
        <dbReference type="ARBA" id="ARBA00022547"/>
    </source>
</evidence>
<dbReference type="RefSeq" id="WP_145247131.1">
    <property type="nucleotide sequence ID" value="NZ_CP036278.1"/>
</dbReference>
<feature type="transmembrane region" description="Helical" evidence="11">
    <location>
        <begin position="72"/>
        <end position="91"/>
    </location>
</feature>
<evidence type="ECO:0000256" key="8">
    <source>
        <dbReference type="ARBA" id="ARBA00023065"/>
    </source>
</evidence>
<keyword evidence="10 11" id="KW-0066">ATP synthesis</keyword>
<comment type="similarity">
    <text evidence="2 11 12">Belongs to the ATPase A chain family.</text>
</comment>
<sequence>MASHDPLSPETLFEHVQDADSFHFPRAFAPAHHGHFDIPQPFNLHQPLWEMKSGNAMLDSIVFPLDLKLTKFMVLELIAAVLIAIFFIGLATKIRYGGLPKGRLWNMLEAMILFIRDNVARPCIGKDDADRYVPFLLTMFFFILGCNLLGMIPWMGSPTGAFAVTAALALMTFIVTVGTGIQKFGFMGFLKSQVPHMDLPGPIGPPMKFGIFLIEMLGLCVKHAVLSIRLLANMFAGHIVLAVIVAFIAATANTLFFWGVMPASILGATAISLLELFVAFLQAYVFVFLASLFIGAAVHPH</sequence>
<evidence type="ECO:0000256" key="12">
    <source>
        <dbReference type="RuleBase" id="RU000483"/>
    </source>
</evidence>
<feature type="transmembrane region" description="Helical" evidence="11">
    <location>
        <begin position="238"/>
        <end position="261"/>
    </location>
</feature>
<evidence type="ECO:0000313" key="13">
    <source>
        <dbReference type="EMBL" id="QDU56377.1"/>
    </source>
</evidence>
<proteinExistence type="inferred from homology"/>
<dbReference type="InterPro" id="IPR000568">
    <property type="entry name" value="ATP_synth_F0_asu"/>
</dbReference>
<evidence type="ECO:0000256" key="10">
    <source>
        <dbReference type="ARBA" id="ARBA00023310"/>
    </source>
</evidence>
<dbReference type="EMBL" id="CP036278">
    <property type="protein sequence ID" value="QDU56377.1"/>
    <property type="molecule type" value="Genomic_DNA"/>
</dbReference>